<accession>A0A6J2PN42</accession>
<reference evidence="7" key="1">
    <citation type="submission" date="2025-08" db="UniProtKB">
        <authorList>
            <consortium name="RefSeq"/>
        </authorList>
    </citation>
    <scope>IDENTIFICATION</scope>
</reference>
<dbReference type="GeneID" id="115007857"/>
<name>A0A6J2PN42_COTGO</name>
<dbReference type="InterPro" id="IPR017907">
    <property type="entry name" value="Znf_RING_CS"/>
</dbReference>
<dbReference type="InterPro" id="IPR051435">
    <property type="entry name" value="RING_finger_E3_ubiq-ligases"/>
</dbReference>
<dbReference type="Proteomes" id="UP000504630">
    <property type="component" value="Chromosome 5"/>
</dbReference>
<dbReference type="InterPro" id="IPR001841">
    <property type="entry name" value="Znf_RING"/>
</dbReference>
<keyword evidence="6" id="KW-1185">Reference proteome</keyword>
<dbReference type="InterPro" id="IPR013083">
    <property type="entry name" value="Znf_RING/FYVE/PHD"/>
</dbReference>
<evidence type="ECO:0000259" key="5">
    <source>
        <dbReference type="PROSITE" id="PS50089"/>
    </source>
</evidence>
<dbReference type="SUPFAM" id="SSF57850">
    <property type="entry name" value="RING/U-box"/>
    <property type="match status" value="1"/>
</dbReference>
<dbReference type="GO" id="GO:0016567">
    <property type="term" value="P:protein ubiquitination"/>
    <property type="evidence" value="ECO:0007669"/>
    <property type="project" value="TreeGrafter"/>
</dbReference>
<dbReference type="PROSITE" id="PS50089">
    <property type="entry name" value="ZF_RING_2"/>
    <property type="match status" value="1"/>
</dbReference>
<dbReference type="GO" id="GO:0008270">
    <property type="term" value="F:zinc ion binding"/>
    <property type="evidence" value="ECO:0007669"/>
    <property type="project" value="UniProtKB-KW"/>
</dbReference>
<dbReference type="AlphaFoldDB" id="A0A6J2PN42"/>
<dbReference type="Gene3D" id="3.30.40.10">
    <property type="entry name" value="Zinc/RING finger domain, C3HC4 (zinc finger)"/>
    <property type="match status" value="1"/>
</dbReference>
<dbReference type="PROSITE" id="PS00518">
    <property type="entry name" value="ZF_RING_1"/>
    <property type="match status" value="1"/>
</dbReference>
<evidence type="ECO:0000256" key="3">
    <source>
        <dbReference type="ARBA" id="ARBA00022833"/>
    </source>
</evidence>
<organism evidence="6 7">
    <name type="scientific">Cottoperca gobio</name>
    <name type="common">Frogmouth</name>
    <name type="synonym">Aphritis gobio</name>
    <dbReference type="NCBI Taxonomy" id="56716"/>
    <lineage>
        <taxon>Eukaryota</taxon>
        <taxon>Metazoa</taxon>
        <taxon>Chordata</taxon>
        <taxon>Craniata</taxon>
        <taxon>Vertebrata</taxon>
        <taxon>Euteleostomi</taxon>
        <taxon>Actinopterygii</taxon>
        <taxon>Neopterygii</taxon>
        <taxon>Teleostei</taxon>
        <taxon>Neoteleostei</taxon>
        <taxon>Acanthomorphata</taxon>
        <taxon>Eupercaria</taxon>
        <taxon>Perciformes</taxon>
        <taxon>Notothenioidei</taxon>
        <taxon>Bovichtidae</taxon>
        <taxon>Cottoperca</taxon>
    </lineage>
</organism>
<keyword evidence="3" id="KW-0862">Zinc</keyword>
<gene>
    <name evidence="7" type="primary">LOC115007857</name>
</gene>
<evidence type="ECO:0000313" key="6">
    <source>
        <dbReference type="Proteomes" id="UP000504630"/>
    </source>
</evidence>
<dbReference type="OrthoDB" id="6106880at2759"/>
<sequence length="177" mass="19893">MQSTQAPLTSVNPSHTPSAAVKQLNPVNTESLSCEEIHSGVHLSATMFLNEDLECVVCFGEYSRSGRVPRVLHCNHTFCAPCLEKLSKLEGVVRTVSCPLCRWITCTRANLTLTGSLWVNTNIWDQIAKEQHGRKQDSVWDLNYTKTDLMKSTLHSRHSGFMSTLHNMFSCVLLQDR</sequence>
<dbReference type="KEGG" id="cgob:115007857"/>
<dbReference type="SMART" id="SM00184">
    <property type="entry name" value="RING"/>
    <property type="match status" value="1"/>
</dbReference>
<keyword evidence="1" id="KW-0479">Metal-binding</keyword>
<protein>
    <submittedName>
        <fullName evidence="7">E3 ubiquitin-protein ligase RNF186-like</fullName>
    </submittedName>
</protein>
<evidence type="ECO:0000256" key="1">
    <source>
        <dbReference type="ARBA" id="ARBA00022723"/>
    </source>
</evidence>
<dbReference type="RefSeq" id="XP_029286751.1">
    <property type="nucleotide sequence ID" value="XM_029430891.1"/>
</dbReference>
<dbReference type="PANTHER" id="PTHR22791">
    <property type="entry name" value="RING-TYPE DOMAIN-CONTAINING PROTEIN"/>
    <property type="match status" value="1"/>
</dbReference>
<proteinExistence type="predicted"/>
<evidence type="ECO:0000313" key="7">
    <source>
        <dbReference type="RefSeq" id="XP_029286751.1"/>
    </source>
</evidence>
<evidence type="ECO:0000256" key="4">
    <source>
        <dbReference type="PROSITE-ProRule" id="PRU00175"/>
    </source>
</evidence>
<evidence type="ECO:0000256" key="2">
    <source>
        <dbReference type="ARBA" id="ARBA00022771"/>
    </source>
</evidence>
<dbReference type="PANTHER" id="PTHR22791:SF31">
    <property type="entry name" value="IM:7152348"/>
    <property type="match status" value="1"/>
</dbReference>
<feature type="domain" description="RING-type" evidence="5">
    <location>
        <begin position="55"/>
        <end position="102"/>
    </location>
</feature>
<dbReference type="InParanoid" id="A0A6J2PN42"/>
<keyword evidence="2 4" id="KW-0863">Zinc-finger</keyword>
<dbReference type="GO" id="GO:0061630">
    <property type="term" value="F:ubiquitin protein ligase activity"/>
    <property type="evidence" value="ECO:0007669"/>
    <property type="project" value="TreeGrafter"/>
</dbReference>
<dbReference type="Pfam" id="PF14634">
    <property type="entry name" value="zf-RING_5"/>
    <property type="match status" value="1"/>
</dbReference>